<dbReference type="InterPro" id="IPR013783">
    <property type="entry name" value="Ig-like_fold"/>
</dbReference>
<comment type="caution">
    <text evidence="5">The sequence shown here is derived from an EMBL/GenBank/DDBJ whole genome shotgun (WGS) entry which is preliminary data.</text>
</comment>
<feature type="domain" description="Fibronectin type-III" evidence="4">
    <location>
        <begin position="460"/>
        <end position="556"/>
    </location>
</feature>
<feature type="domain" description="Ig-like" evidence="3">
    <location>
        <begin position="345"/>
        <end position="426"/>
    </location>
</feature>
<feature type="domain" description="Fibronectin type-III" evidence="4">
    <location>
        <begin position="661"/>
        <end position="754"/>
    </location>
</feature>
<dbReference type="Proteomes" id="UP001249851">
    <property type="component" value="Unassembled WGS sequence"/>
</dbReference>
<dbReference type="SMART" id="SM00231">
    <property type="entry name" value="FA58C"/>
    <property type="match status" value="2"/>
</dbReference>
<dbReference type="SUPFAM" id="SSF49265">
    <property type="entry name" value="Fibronectin type III"/>
    <property type="match status" value="2"/>
</dbReference>
<dbReference type="SUPFAM" id="SSF49785">
    <property type="entry name" value="Galactose-binding domain-like"/>
    <property type="match status" value="3"/>
</dbReference>
<dbReference type="PROSITE" id="PS50022">
    <property type="entry name" value="FA58C_3"/>
    <property type="match status" value="2"/>
</dbReference>
<dbReference type="Gene3D" id="2.60.40.10">
    <property type="entry name" value="Immunoglobulins"/>
    <property type="match status" value="4"/>
</dbReference>
<dbReference type="CDD" id="cd00063">
    <property type="entry name" value="FN3"/>
    <property type="match status" value="3"/>
</dbReference>
<sequence>MHTNYADDPWWRVDLGESLPVATVVIFNRNCPPEHGCADYMRTFEIRIACRMTSVGVSDRNVIYDPRFSASSSLSGSPPSNGRLNGTSAWIPSSNNNNSDYLQIGLGSVYLVCAVATEGNKIADDWTETYKIKTSLDNVNWQWYQESDMTKIFTGNSQRQEIVKNDLYNPLAVKFIRFYPVNFTRNKALRVEVFGSKQGCLSSVGNEEGVPSQLFSVTASSQLDGGHRPDDSFLYGTSSWCSNPTASSPQYLQFDFRKVVTVSGIATQGDAVDNKWVTEYAVIYGYDEQSWLDYDGGQYLSGNSDKSSVVVRVFSSPFAAKFVRILPKIYHIAQCMRVDLFVQVPFLYVNVNNATLRAAHGESVTLNCITRSSKQRPRAVVKEWRKDEVKLADESSSSLTITYSNASDTNNKYRCVPLSSSSRDVQCTAVYQCSASLVAVAGLPGIKNQGNSTVTVILKKPGQLTGVSTSMVTARTVLVTWTSYSPGEDEAPTTRITVRYRNSTSPYHLAILPGSPSSKELTNLKPFSNYSVTVMASSVLGDGLWSNAVTFKTLTAKPSTAPSNIASQSLNGVSYKISWDPLTREKSNGVVLAYEVNYTRVYYRRSPSSSAPRYQNTTGTMVTLQGLIACSTYDVLVRAYTSAGAGPFSPTLEIVTARPDPPRELKAVGTPRKRSITLSWKKPLRYGDDVQMYTVSYEGSKSYYPEFKHTNSVQTVTLSQEITDLYPDTEYKFVVATPRCRENSSILTVHTAIDEGPQQIEKAGSSVNLTIWPATQDNGPISYYQILVHGVQDFSDTVSDWKNFGPDVYISAQIPASEVKTKMIFVLGDGKDKGGYNNKELSSGQKYKIYSRAVTEVTS</sequence>
<feature type="domain" description="Fibronectin type-III" evidence="4">
    <location>
        <begin position="561"/>
        <end position="660"/>
    </location>
</feature>
<dbReference type="CDD" id="cd00057">
    <property type="entry name" value="FA58C"/>
    <property type="match status" value="1"/>
</dbReference>
<dbReference type="PANTHER" id="PTHR24543">
    <property type="entry name" value="MULTICOPPER OXIDASE-RELATED"/>
    <property type="match status" value="1"/>
</dbReference>
<dbReference type="PROSITE" id="PS01285">
    <property type="entry name" value="FA58C_1"/>
    <property type="match status" value="1"/>
</dbReference>
<dbReference type="PROSITE" id="PS50853">
    <property type="entry name" value="FN3"/>
    <property type="match status" value="3"/>
</dbReference>
<dbReference type="SUPFAM" id="SSF48726">
    <property type="entry name" value="Immunoglobulin"/>
    <property type="match status" value="1"/>
</dbReference>
<evidence type="ECO:0000313" key="6">
    <source>
        <dbReference type="Proteomes" id="UP001249851"/>
    </source>
</evidence>
<dbReference type="InterPro" id="IPR036179">
    <property type="entry name" value="Ig-like_dom_sf"/>
</dbReference>
<keyword evidence="5" id="KW-0675">Receptor</keyword>
<keyword evidence="6" id="KW-1185">Reference proteome</keyword>
<dbReference type="PROSITE" id="PS50835">
    <property type="entry name" value="IG_LIKE"/>
    <property type="match status" value="1"/>
</dbReference>
<dbReference type="FunFam" id="2.60.40.10:FF:000028">
    <property type="entry name" value="Neuronal cell adhesion molecule"/>
    <property type="match status" value="1"/>
</dbReference>
<evidence type="ECO:0000256" key="1">
    <source>
        <dbReference type="ARBA" id="ARBA00022737"/>
    </source>
</evidence>
<dbReference type="InterPro" id="IPR008979">
    <property type="entry name" value="Galactose-bd-like_sf"/>
</dbReference>
<feature type="domain" description="F5/8 type C" evidence="2">
    <location>
        <begin position="50"/>
        <end position="196"/>
    </location>
</feature>
<dbReference type="SMART" id="SM00060">
    <property type="entry name" value="FN3"/>
    <property type="match status" value="3"/>
</dbReference>
<name>A0AAD9Q5F6_ACRCE</name>
<dbReference type="EMBL" id="JARQWQ010000065">
    <property type="protein sequence ID" value="KAK2555075.1"/>
    <property type="molecule type" value="Genomic_DNA"/>
</dbReference>
<dbReference type="InterPro" id="IPR036116">
    <property type="entry name" value="FN3_sf"/>
</dbReference>
<dbReference type="Pfam" id="PF00041">
    <property type="entry name" value="fn3"/>
    <property type="match status" value="3"/>
</dbReference>
<dbReference type="InterPro" id="IPR000421">
    <property type="entry name" value="FA58C"/>
</dbReference>
<gene>
    <name evidence="5" type="ORF">P5673_023429</name>
</gene>
<evidence type="ECO:0000313" key="5">
    <source>
        <dbReference type="EMBL" id="KAK2555075.1"/>
    </source>
</evidence>
<proteinExistence type="predicted"/>
<organism evidence="5 6">
    <name type="scientific">Acropora cervicornis</name>
    <name type="common">Staghorn coral</name>
    <dbReference type="NCBI Taxonomy" id="6130"/>
    <lineage>
        <taxon>Eukaryota</taxon>
        <taxon>Metazoa</taxon>
        <taxon>Cnidaria</taxon>
        <taxon>Anthozoa</taxon>
        <taxon>Hexacorallia</taxon>
        <taxon>Scleractinia</taxon>
        <taxon>Astrocoeniina</taxon>
        <taxon>Acroporidae</taxon>
        <taxon>Acropora</taxon>
    </lineage>
</organism>
<protein>
    <submittedName>
        <fullName evidence="5">Receptor-type tyrosine-protein phosphatase F</fullName>
    </submittedName>
</protein>
<feature type="non-terminal residue" evidence="5">
    <location>
        <position position="1"/>
    </location>
</feature>
<evidence type="ECO:0000259" key="4">
    <source>
        <dbReference type="PROSITE" id="PS50853"/>
    </source>
</evidence>
<dbReference type="InterPro" id="IPR003961">
    <property type="entry name" value="FN3_dom"/>
</dbReference>
<evidence type="ECO:0000259" key="2">
    <source>
        <dbReference type="PROSITE" id="PS50022"/>
    </source>
</evidence>
<dbReference type="Gene3D" id="2.60.120.260">
    <property type="entry name" value="Galactose-binding domain-like"/>
    <property type="match status" value="3"/>
</dbReference>
<dbReference type="Pfam" id="PF00754">
    <property type="entry name" value="F5_F8_type_C"/>
    <property type="match status" value="2"/>
</dbReference>
<reference evidence="5" key="2">
    <citation type="journal article" date="2023" name="Science">
        <title>Genomic signatures of disease resistance in endangered staghorn corals.</title>
        <authorList>
            <person name="Vollmer S.V."/>
            <person name="Selwyn J.D."/>
            <person name="Despard B.A."/>
            <person name="Roesel C.L."/>
        </authorList>
    </citation>
    <scope>NUCLEOTIDE SEQUENCE</scope>
    <source>
        <strain evidence="5">K2</strain>
    </source>
</reference>
<dbReference type="AlphaFoldDB" id="A0AAD9Q5F6"/>
<dbReference type="InterPro" id="IPR007110">
    <property type="entry name" value="Ig-like_dom"/>
</dbReference>
<evidence type="ECO:0000259" key="3">
    <source>
        <dbReference type="PROSITE" id="PS50835"/>
    </source>
</evidence>
<reference evidence="5" key="1">
    <citation type="journal article" date="2023" name="G3 (Bethesda)">
        <title>Whole genome assembly and annotation of the endangered Caribbean coral Acropora cervicornis.</title>
        <authorList>
            <person name="Selwyn J.D."/>
            <person name="Vollmer S.V."/>
        </authorList>
    </citation>
    <scope>NUCLEOTIDE SEQUENCE</scope>
    <source>
        <strain evidence="5">K2</strain>
    </source>
</reference>
<keyword evidence="1" id="KW-0677">Repeat</keyword>
<accession>A0AAD9Q5F6</accession>
<feature type="domain" description="F5/8 type C" evidence="2">
    <location>
        <begin position="200"/>
        <end position="343"/>
    </location>
</feature>